<dbReference type="InterPro" id="IPR036287">
    <property type="entry name" value="Rv1873-like_sf"/>
</dbReference>
<dbReference type="Proteomes" id="UP000268623">
    <property type="component" value="Unassembled WGS sequence"/>
</dbReference>
<name>A0A3M9XJW8_9HYPH</name>
<keyword evidence="2" id="KW-1185">Reference proteome</keyword>
<reference evidence="1 2" key="1">
    <citation type="submission" date="2018-08" db="EMBL/GenBank/DDBJ databases">
        <title>Genome sequence of Methylocystis hirsuta CSC1, a methanotroph able to accumulate PHAs.</title>
        <authorList>
            <person name="Bordel S."/>
            <person name="Rodriguez E."/>
            <person name="Gancedo J."/>
            <person name="Munoz R."/>
        </authorList>
    </citation>
    <scope>NUCLEOTIDE SEQUENCE [LARGE SCALE GENOMIC DNA]</scope>
    <source>
        <strain evidence="1 2">CSC1</strain>
    </source>
</reference>
<protein>
    <submittedName>
        <fullName evidence="1">DUF1810 domain-containing protein</fullName>
    </submittedName>
</protein>
<dbReference type="EMBL" id="QWDD01000001">
    <property type="protein sequence ID" value="RNJ48563.1"/>
    <property type="molecule type" value="Genomic_DNA"/>
</dbReference>
<proteinExistence type="predicted"/>
<evidence type="ECO:0000313" key="1">
    <source>
        <dbReference type="EMBL" id="RNJ48563.1"/>
    </source>
</evidence>
<dbReference type="Gene3D" id="1.25.40.380">
    <property type="entry name" value="Protein of unknown function DUF1810"/>
    <property type="match status" value="1"/>
</dbReference>
<organism evidence="1 2">
    <name type="scientific">Methylocystis hirsuta</name>
    <dbReference type="NCBI Taxonomy" id="369798"/>
    <lineage>
        <taxon>Bacteria</taxon>
        <taxon>Pseudomonadati</taxon>
        <taxon>Pseudomonadota</taxon>
        <taxon>Alphaproteobacteria</taxon>
        <taxon>Hyphomicrobiales</taxon>
        <taxon>Methylocystaceae</taxon>
        <taxon>Methylocystis</taxon>
    </lineage>
</organism>
<gene>
    <name evidence="1" type="ORF">D1O30_01880</name>
</gene>
<dbReference type="InterPro" id="IPR014937">
    <property type="entry name" value="DUF1810"/>
</dbReference>
<dbReference type="AlphaFoldDB" id="A0A3M9XJW8"/>
<dbReference type="Pfam" id="PF08837">
    <property type="entry name" value="DUF1810"/>
    <property type="match status" value="1"/>
</dbReference>
<sequence length="150" mass="16368">MTGASDDPCDLARFVAAQKPVYAQASAELAAGRKRTHWMWFVFPQLEGLGASAMAQRYAIRSLAEAHAYLAHPLLGARLKECVELVNKVEGRSAHEIFGSPDDLKFHSSMTLFAAAAPQEPLFTEALRKYFAGRRDPLTLAKLSASLGYG</sequence>
<dbReference type="RefSeq" id="WP_123174562.1">
    <property type="nucleotide sequence ID" value="NZ_QWDD01000001.1"/>
</dbReference>
<dbReference type="SUPFAM" id="SSF140736">
    <property type="entry name" value="Rv1873-like"/>
    <property type="match status" value="1"/>
</dbReference>
<evidence type="ECO:0000313" key="2">
    <source>
        <dbReference type="Proteomes" id="UP000268623"/>
    </source>
</evidence>
<comment type="caution">
    <text evidence="1">The sequence shown here is derived from an EMBL/GenBank/DDBJ whole genome shotgun (WGS) entry which is preliminary data.</text>
</comment>
<dbReference type="OrthoDB" id="9801870at2"/>
<accession>A0A3M9XJW8</accession>
<dbReference type="PIRSF" id="PIRSF008546">
    <property type="entry name" value="UCP008546"/>
    <property type="match status" value="1"/>
</dbReference>